<dbReference type="Pfam" id="PF11984">
    <property type="entry name" value="DUF3485"/>
    <property type="match status" value="1"/>
</dbReference>
<comment type="caution">
    <text evidence="2">The sequence shown here is derived from an EMBL/GenBank/DDBJ whole genome shotgun (WGS) entry which is preliminary data.</text>
</comment>
<evidence type="ECO:0000313" key="2">
    <source>
        <dbReference type="EMBL" id="HFK98612.1"/>
    </source>
</evidence>
<reference evidence="2" key="1">
    <citation type="journal article" date="2020" name="mSystems">
        <title>Genome- and Community-Level Interaction Insights into Carbon Utilization and Element Cycling Functions of Hydrothermarchaeota in Hydrothermal Sediment.</title>
        <authorList>
            <person name="Zhou Z."/>
            <person name="Liu Y."/>
            <person name="Xu W."/>
            <person name="Pan J."/>
            <person name="Luo Z.H."/>
            <person name="Li M."/>
        </authorList>
    </citation>
    <scope>NUCLEOTIDE SEQUENCE [LARGE SCALE GENOMIC DNA]</scope>
    <source>
        <strain evidence="2">SpSt-456</strain>
    </source>
</reference>
<protein>
    <submittedName>
        <fullName evidence="2">EpsI family protein</fullName>
    </submittedName>
</protein>
<gene>
    <name evidence="2" type="primary">epsI</name>
    <name evidence="2" type="ORF">ENS06_14965</name>
</gene>
<evidence type="ECO:0000259" key="1">
    <source>
        <dbReference type="Pfam" id="PF11984"/>
    </source>
</evidence>
<accession>A0A832A128</accession>
<feature type="domain" description="Methanolan biosynthesis EpsI" evidence="1">
    <location>
        <begin position="8"/>
        <end position="210"/>
    </location>
</feature>
<dbReference type="NCBIfam" id="TIGR02914">
    <property type="entry name" value="EpsI_fam"/>
    <property type="match status" value="1"/>
</dbReference>
<dbReference type="AlphaFoldDB" id="A0A832A128"/>
<sequence length="213" mass="23787">MPTRRVWLLCGLFLACAGLIQLIGRGTPVPLERPLADFPADLASWRAGANEVLPDRVVKVLGVDDYVSRFYDGPGGPIHFYASYFSTTWGGKSYHSPRNCMPGSGWDVAKLDILPIAVNNPHPHAVRVSRMLMVKGADHQVVLYWYQGRGRIMPTEYSERIYRVLDSLFKQRTDGAFVRIVVPVSQNRVDVAMETAVLFAQAVIPVVNTYLPK</sequence>
<proteinExistence type="predicted"/>
<dbReference type="InterPro" id="IPR014263">
    <property type="entry name" value="Methanolan_biosynth_EpsI"/>
</dbReference>
<organism evidence="2">
    <name type="scientific">Desulfacinum infernum</name>
    <dbReference type="NCBI Taxonomy" id="35837"/>
    <lineage>
        <taxon>Bacteria</taxon>
        <taxon>Pseudomonadati</taxon>
        <taxon>Thermodesulfobacteriota</taxon>
        <taxon>Syntrophobacteria</taxon>
        <taxon>Syntrophobacterales</taxon>
        <taxon>Syntrophobacteraceae</taxon>
        <taxon>Desulfacinum</taxon>
    </lineage>
</organism>
<name>A0A832A128_9BACT</name>
<dbReference type="PROSITE" id="PS51257">
    <property type="entry name" value="PROKAR_LIPOPROTEIN"/>
    <property type="match status" value="1"/>
</dbReference>
<dbReference type="EMBL" id="DSTK01000041">
    <property type="protein sequence ID" value="HFK98612.1"/>
    <property type="molecule type" value="Genomic_DNA"/>
</dbReference>